<keyword evidence="3" id="KW-0597">Phosphoprotein</keyword>
<dbReference type="SMART" id="SM00387">
    <property type="entry name" value="HATPase_c"/>
    <property type="match status" value="1"/>
</dbReference>
<feature type="transmembrane region" description="Helical" evidence="9">
    <location>
        <begin position="190"/>
        <end position="214"/>
    </location>
</feature>
<dbReference type="CDD" id="cd16917">
    <property type="entry name" value="HATPase_UhpB-NarQ-NarX-like"/>
    <property type="match status" value="1"/>
</dbReference>
<dbReference type="InterPro" id="IPR036890">
    <property type="entry name" value="HATPase_C_sf"/>
</dbReference>
<evidence type="ECO:0000256" key="4">
    <source>
        <dbReference type="ARBA" id="ARBA00022679"/>
    </source>
</evidence>
<feature type="transmembrane region" description="Helical" evidence="9">
    <location>
        <begin position="226"/>
        <end position="244"/>
    </location>
</feature>
<dbReference type="Proteomes" id="UP000295573">
    <property type="component" value="Unassembled WGS sequence"/>
</dbReference>
<keyword evidence="12" id="KW-1185">Reference proteome</keyword>
<keyword evidence="7" id="KW-0067">ATP-binding</keyword>
<evidence type="ECO:0000256" key="6">
    <source>
        <dbReference type="ARBA" id="ARBA00022777"/>
    </source>
</evidence>
<reference evidence="11 12" key="1">
    <citation type="journal article" date="2015" name="Stand. Genomic Sci.">
        <title>Genomic Encyclopedia of Bacterial and Archaeal Type Strains, Phase III: the genomes of soil and plant-associated and newly described type strains.</title>
        <authorList>
            <person name="Whitman W.B."/>
            <person name="Woyke T."/>
            <person name="Klenk H.P."/>
            <person name="Zhou Y."/>
            <person name="Lilburn T.G."/>
            <person name="Beck B.J."/>
            <person name="De Vos P."/>
            <person name="Vandamme P."/>
            <person name="Eisen J.A."/>
            <person name="Garrity G."/>
            <person name="Hugenholtz P."/>
            <person name="Kyrpides N.C."/>
        </authorList>
    </citation>
    <scope>NUCLEOTIDE SEQUENCE [LARGE SCALE GENOMIC DNA]</scope>
    <source>
        <strain evidence="11 12">VKM Ac-2541</strain>
    </source>
</reference>
<feature type="transmembrane region" description="Helical" evidence="9">
    <location>
        <begin position="250"/>
        <end position="268"/>
    </location>
</feature>
<dbReference type="GO" id="GO:0005524">
    <property type="term" value="F:ATP binding"/>
    <property type="evidence" value="ECO:0007669"/>
    <property type="project" value="UniProtKB-KW"/>
</dbReference>
<evidence type="ECO:0000256" key="2">
    <source>
        <dbReference type="ARBA" id="ARBA00012438"/>
    </source>
</evidence>
<evidence type="ECO:0000256" key="8">
    <source>
        <dbReference type="ARBA" id="ARBA00023012"/>
    </source>
</evidence>
<dbReference type="Gene3D" id="1.20.5.1930">
    <property type="match status" value="1"/>
</dbReference>
<protein>
    <recommendedName>
        <fullName evidence="2">histidine kinase</fullName>
        <ecNumber evidence="2">2.7.13.3</ecNumber>
    </recommendedName>
</protein>
<feature type="transmembrane region" description="Helical" evidence="9">
    <location>
        <begin position="109"/>
        <end position="131"/>
    </location>
</feature>
<proteinExistence type="predicted"/>
<keyword evidence="9" id="KW-0812">Transmembrane</keyword>
<evidence type="ECO:0000256" key="7">
    <source>
        <dbReference type="ARBA" id="ARBA00022840"/>
    </source>
</evidence>
<feature type="transmembrane region" description="Helical" evidence="9">
    <location>
        <begin position="313"/>
        <end position="330"/>
    </location>
</feature>
<gene>
    <name evidence="11" type="ORF">EV646_11373</name>
</gene>
<evidence type="ECO:0000313" key="11">
    <source>
        <dbReference type="EMBL" id="TCO42451.1"/>
    </source>
</evidence>
<sequence>MYTGSVVGHSVVMRRSVAVLAALVALAGESVAIAVSSPGTDRRDEAAVGAVVVAYAAVGLLIVWHRAGSPVGRIALLAAAAWGPGQALVDAGTQALRADPADRSGALASAVGSTLGGLAWLVLVLWLPLVFPDGTARPTRLRRTTRAVVGAALGCFAATLLLSPRLTRLEFAGIDSPIGLPHVMVTPMGALAGISLFLGVVSVGLTVACLVQQYRLSGSLGRQQTLIFGLAFVPPVLAFGASFTDSAGPWLFGLCTLPLPVAIGTAVLQRRLYDLPLVVNRSVTYGSLWLLIAALYALVVGGVGALLRQQGAIWLPWVAAGVVAVSFAPLRDGLQRAANQLTFGQWAQPHEVLDRTARRLADAGDVSALLDSLAGELATDLGLRYVEITGRGGHTLASSGERPDDLDELVLTAYGEPVGALRWRKRPLRDGDRALLTTVAAQLGSVVHADGLLASVRAAQERLVLAREEERRRLRRDLHDGLGPTLAALLLQVDTLRNTAAEDATRSGLLELRSRIQDTVVDVRRIVEGLRPAALDNLGLAEAIHQLAARFSREGLSLTVDVEENAGLPAAVEVAVYRIVQEAVTNAARHSGSARVQVAVRRFDGRLEVCVVDDGSGLITPRTDGVGLGSMRERAEEIGGQLEVVPAPGRGTTVRALLPIGRVRA</sequence>
<keyword evidence="8" id="KW-0902">Two-component regulatory system</keyword>
<dbReference type="Gene3D" id="3.30.565.10">
    <property type="entry name" value="Histidine kinase-like ATPase, C-terminal domain"/>
    <property type="match status" value="1"/>
</dbReference>
<dbReference type="PROSITE" id="PS50109">
    <property type="entry name" value="HIS_KIN"/>
    <property type="match status" value="1"/>
</dbReference>
<keyword evidence="9" id="KW-1133">Transmembrane helix</keyword>
<dbReference type="PANTHER" id="PTHR24421:SF10">
    <property type="entry name" value="NITRATE_NITRITE SENSOR PROTEIN NARQ"/>
    <property type="match status" value="1"/>
</dbReference>
<dbReference type="SUPFAM" id="SSF55874">
    <property type="entry name" value="ATPase domain of HSP90 chaperone/DNA topoisomerase II/histidine kinase"/>
    <property type="match status" value="1"/>
</dbReference>
<dbReference type="GO" id="GO:0016020">
    <property type="term" value="C:membrane"/>
    <property type="evidence" value="ECO:0007669"/>
    <property type="project" value="InterPro"/>
</dbReference>
<dbReference type="EMBL" id="SLWR01000013">
    <property type="protein sequence ID" value="TCO42451.1"/>
    <property type="molecule type" value="Genomic_DNA"/>
</dbReference>
<feature type="transmembrane region" description="Helical" evidence="9">
    <location>
        <begin position="288"/>
        <end position="307"/>
    </location>
</feature>
<organism evidence="11 12">
    <name type="scientific">Kribbella antiqua</name>
    <dbReference type="NCBI Taxonomy" id="2512217"/>
    <lineage>
        <taxon>Bacteria</taxon>
        <taxon>Bacillati</taxon>
        <taxon>Actinomycetota</taxon>
        <taxon>Actinomycetes</taxon>
        <taxon>Propionibacteriales</taxon>
        <taxon>Kribbellaceae</taxon>
        <taxon>Kribbella</taxon>
    </lineage>
</organism>
<feature type="transmembrane region" description="Helical" evidence="9">
    <location>
        <begin position="143"/>
        <end position="162"/>
    </location>
</feature>
<feature type="domain" description="Histidine kinase" evidence="10">
    <location>
        <begin position="477"/>
        <end position="662"/>
    </location>
</feature>
<keyword evidence="5" id="KW-0547">Nucleotide-binding</keyword>
<dbReference type="Pfam" id="PF02518">
    <property type="entry name" value="HATPase_c"/>
    <property type="match status" value="1"/>
</dbReference>
<evidence type="ECO:0000256" key="9">
    <source>
        <dbReference type="SAM" id="Phobius"/>
    </source>
</evidence>
<dbReference type="InterPro" id="IPR003594">
    <property type="entry name" value="HATPase_dom"/>
</dbReference>
<keyword evidence="6 11" id="KW-0418">Kinase</keyword>
<dbReference type="Pfam" id="PF07730">
    <property type="entry name" value="HisKA_3"/>
    <property type="match status" value="1"/>
</dbReference>
<accession>A0A4R2ICZ5</accession>
<keyword evidence="9" id="KW-0472">Membrane</keyword>
<dbReference type="InterPro" id="IPR005467">
    <property type="entry name" value="His_kinase_dom"/>
</dbReference>
<evidence type="ECO:0000256" key="1">
    <source>
        <dbReference type="ARBA" id="ARBA00000085"/>
    </source>
</evidence>
<dbReference type="PANTHER" id="PTHR24421">
    <property type="entry name" value="NITRATE/NITRITE SENSOR PROTEIN NARX-RELATED"/>
    <property type="match status" value="1"/>
</dbReference>
<evidence type="ECO:0000256" key="5">
    <source>
        <dbReference type="ARBA" id="ARBA00022741"/>
    </source>
</evidence>
<dbReference type="GO" id="GO:0046983">
    <property type="term" value="F:protein dimerization activity"/>
    <property type="evidence" value="ECO:0007669"/>
    <property type="project" value="InterPro"/>
</dbReference>
<dbReference type="InterPro" id="IPR050482">
    <property type="entry name" value="Sensor_HK_TwoCompSys"/>
</dbReference>
<comment type="catalytic activity">
    <reaction evidence="1">
        <text>ATP + protein L-histidine = ADP + protein N-phospho-L-histidine.</text>
        <dbReference type="EC" id="2.7.13.3"/>
    </reaction>
</comment>
<dbReference type="InterPro" id="IPR011712">
    <property type="entry name" value="Sig_transdc_His_kin_sub3_dim/P"/>
</dbReference>
<evidence type="ECO:0000256" key="3">
    <source>
        <dbReference type="ARBA" id="ARBA00022553"/>
    </source>
</evidence>
<keyword evidence="4" id="KW-0808">Transferase</keyword>
<dbReference type="EC" id="2.7.13.3" evidence="2"/>
<feature type="transmembrane region" description="Helical" evidence="9">
    <location>
        <begin position="46"/>
        <end position="64"/>
    </location>
</feature>
<dbReference type="AlphaFoldDB" id="A0A4R2ICZ5"/>
<comment type="caution">
    <text evidence="11">The sequence shown here is derived from an EMBL/GenBank/DDBJ whole genome shotgun (WGS) entry which is preliminary data.</text>
</comment>
<evidence type="ECO:0000313" key="12">
    <source>
        <dbReference type="Proteomes" id="UP000295573"/>
    </source>
</evidence>
<name>A0A4R2ICZ5_9ACTN</name>
<evidence type="ECO:0000259" key="10">
    <source>
        <dbReference type="PROSITE" id="PS50109"/>
    </source>
</evidence>
<dbReference type="GO" id="GO:0000155">
    <property type="term" value="F:phosphorelay sensor kinase activity"/>
    <property type="evidence" value="ECO:0007669"/>
    <property type="project" value="InterPro"/>
</dbReference>